<protein>
    <submittedName>
        <fullName evidence="1">Uncharacterized protein</fullName>
    </submittedName>
</protein>
<name>A0A6I4IVZ0_9FLAO</name>
<accession>A0A6I4IVZ0</accession>
<dbReference type="OrthoDB" id="1377090at2"/>
<comment type="caution">
    <text evidence="1">The sequence shown here is derived from an EMBL/GenBank/DDBJ whole genome shotgun (WGS) entry which is preliminary data.</text>
</comment>
<dbReference type="Proteomes" id="UP000431264">
    <property type="component" value="Unassembled WGS sequence"/>
</dbReference>
<reference evidence="2" key="1">
    <citation type="submission" date="2019-05" db="EMBL/GenBank/DDBJ databases">
        <title>Flavobacterium profundi sp. nov., isolated from a deep-sea seamount.</title>
        <authorList>
            <person name="Zhang D.-C."/>
        </authorList>
    </citation>
    <scope>NUCLEOTIDE SEQUENCE [LARGE SCALE GENOMIC DNA]</scope>
    <source>
        <strain evidence="2">TP390</strain>
    </source>
</reference>
<dbReference type="EMBL" id="WQLW01000020">
    <property type="protein sequence ID" value="MVO11046.1"/>
    <property type="molecule type" value="Genomic_DNA"/>
</dbReference>
<evidence type="ECO:0000313" key="2">
    <source>
        <dbReference type="Proteomes" id="UP000431264"/>
    </source>
</evidence>
<sequence>MVKSIIIMVSVFFILNGFKAYKFIQENVKKIPKATFEQQLDSFQKLGFKFNNGITKESLLESFDKSEFENDPWNLMYVCLGSTIEKEPYTPITDDCWHFDAECIEDHGSYVDILENLKRISKGQLNLENIKDYVDIENEQAWVSFDFEGKSYKWNLRIDNDWVDGELFDKIQEVNSVNKNTKKFTVYVLGQDAVIGYMNDKEISEFKKTTKIELKYLEGINDIGQ</sequence>
<dbReference type="RefSeq" id="WP_157504321.1">
    <property type="nucleotide sequence ID" value="NZ_VDCZ01000020.1"/>
</dbReference>
<evidence type="ECO:0000313" key="1">
    <source>
        <dbReference type="EMBL" id="MVO11046.1"/>
    </source>
</evidence>
<organism evidence="1 2">
    <name type="scientific">Flavobacterium profundi</name>
    <dbReference type="NCBI Taxonomy" id="1774945"/>
    <lineage>
        <taxon>Bacteria</taxon>
        <taxon>Pseudomonadati</taxon>
        <taxon>Bacteroidota</taxon>
        <taxon>Flavobacteriia</taxon>
        <taxon>Flavobacteriales</taxon>
        <taxon>Flavobacteriaceae</taxon>
        <taxon>Flavobacterium</taxon>
    </lineage>
</organism>
<dbReference type="SUPFAM" id="SSF68918">
    <property type="entry name" value="Recombination endonuclease VII, C-terminal and dimerization domains"/>
    <property type="match status" value="1"/>
</dbReference>
<dbReference type="InterPro" id="IPR036309">
    <property type="entry name" value="T4_recomb_endonuclease_dim_sf"/>
</dbReference>
<dbReference type="AlphaFoldDB" id="A0A6I4IVZ0"/>
<gene>
    <name evidence="1" type="ORF">GOQ30_17880</name>
</gene>
<proteinExistence type="predicted"/>
<keyword evidence="2" id="KW-1185">Reference proteome</keyword>